<dbReference type="PATRIC" id="fig|1293598.4.peg.2117"/>
<accession>A0A0R2MUU4</accession>
<dbReference type="PRINTS" id="PR01002">
    <property type="entry name" value="FLGFLGJ"/>
</dbReference>
<dbReference type="EMBL" id="JQCE01000057">
    <property type="protein sequence ID" value="KRO16032.1"/>
    <property type="molecule type" value="Genomic_DNA"/>
</dbReference>
<evidence type="ECO:0000256" key="1">
    <source>
        <dbReference type="ARBA" id="ARBA00010266"/>
    </source>
</evidence>
<evidence type="ECO:0000256" key="2">
    <source>
        <dbReference type="ARBA" id="ARBA00022801"/>
    </source>
</evidence>
<dbReference type="Gene3D" id="1.10.530.10">
    <property type="match status" value="1"/>
</dbReference>
<comment type="similarity">
    <text evidence="1">Belongs to the glycosyl hydrolase 73 family.</text>
</comment>
<dbReference type="PANTHER" id="PTHR33308:SF10">
    <property type="entry name" value="EXO-GLUCOSAMINIDASE LYTG"/>
    <property type="match status" value="1"/>
</dbReference>
<keyword evidence="2" id="KW-0378">Hydrolase</keyword>
<sequence>MWLILILLIAGGGIVLSQFRNQQEQAQLAEKNSAEIAASKNAFIRDHAVYAKRLQQAYGVLPSITLAQAILESNWGNSGLAKNYHNLFGVKGTDPSNTKLLTTQEYVNGEWQTVKARFRVYSDDSASMKDHVLLFVNGTDWNPQQYAAVLAAKDYREAAVALQTSGYATDPDYPSKLISLVKEYDLDQYD</sequence>
<dbReference type="Gene3D" id="4.10.80.30">
    <property type="entry name" value="DNA polymerase, domain 6"/>
    <property type="match status" value="1"/>
</dbReference>
<evidence type="ECO:0000313" key="4">
    <source>
        <dbReference type="EMBL" id="KRO16032.1"/>
    </source>
</evidence>
<dbReference type="InterPro" id="IPR002901">
    <property type="entry name" value="MGlyc_endo_b_GlcNAc-like_dom"/>
</dbReference>
<reference evidence="4 5" key="1">
    <citation type="journal article" date="2015" name="Genome Announc.">
        <title>Expanding the biotechnology potential of lactobacilli through comparative genomics of 213 strains and associated genera.</title>
        <authorList>
            <person name="Sun Z."/>
            <person name="Harris H.M."/>
            <person name="McCann A."/>
            <person name="Guo C."/>
            <person name="Argimon S."/>
            <person name="Zhang W."/>
            <person name="Yang X."/>
            <person name="Jeffery I.B."/>
            <person name="Cooney J.C."/>
            <person name="Kagawa T.F."/>
            <person name="Liu W."/>
            <person name="Song Y."/>
            <person name="Salvetti E."/>
            <person name="Wrobel A."/>
            <person name="Rasinkangas P."/>
            <person name="Parkhill J."/>
            <person name="Rea M.C."/>
            <person name="O'Sullivan O."/>
            <person name="Ritari J."/>
            <person name="Douillard F.P."/>
            <person name="Paul Ross R."/>
            <person name="Yang R."/>
            <person name="Briner A.E."/>
            <person name="Felis G.E."/>
            <person name="de Vos W.M."/>
            <person name="Barrangou R."/>
            <person name="Klaenhammer T.R."/>
            <person name="Caufield P.W."/>
            <person name="Cui Y."/>
            <person name="Zhang H."/>
            <person name="O'Toole P.W."/>
        </authorList>
    </citation>
    <scope>NUCLEOTIDE SEQUENCE [LARGE SCALE GENOMIC DNA]</scope>
    <source>
        <strain evidence="4 5">DSM 24301</strain>
    </source>
</reference>
<protein>
    <submittedName>
        <fullName evidence="4">N-acetylmuramidase</fullName>
    </submittedName>
</protein>
<dbReference type="GO" id="GO:0004040">
    <property type="term" value="F:amidase activity"/>
    <property type="evidence" value="ECO:0007669"/>
    <property type="project" value="InterPro"/>
</dbReference>
<comment type="caution">
    <text evidence="4">The sequence shown here is derived from an EMBL/GenBank/DDBJ whole genome shotgun (WGS) entry which is preliminary data.</text>
</comment>
<name>A0A0R2MUU4_9LACO</name>
<feature type="domain" description="Mannosyl-glycoprotein endo-beta-N-acetylglucosamidase-like" evidence="3">
    <location>
        <begin position="31"/>
        <end position="190"/>
    </location>
</feature>
<dbReference type="PANTHER" id="PTHR33308">
    <property type="entry name" value="PEPTIDOGLYCAN HYDROLASE FLGJ"/>
    <property type="match status" value="1"/>
</dbReference>
<gene>
    <name evidence="4" type="ORF">IV56_GL002031</name>
</gene>
<dbReference type="STRING" id="1293598.IV56_GL002031"/>
<proteinExistence type="inferred from homology"/>
<dbReference type="Pfam" id="PF01832">
    <property type="entry name" value="Glucosaminidase"/>
    <property type="match status" value="1"/>
</dbReference>
<keyword evidence="5" id="KW-1185">Reference proteome</keyword>
<evidence type="ECO:0000259" key="3">
    <source>
        <dbReference type="SMART" id="SM00047"/>
    </source>
</evidence>
<dbReference type="SMART" id="SM00047">
    <property type="entry name" value="LYZ2"/>
    <property type="match status" value="1"/>
</dbReference>
<evidence type="ECO:0000313" key="5">
    <source>
        <dbReference type="Proteomes" id="UP000050969"/>
    </source>
</evidence>
<dbReference type="AlphaFoldDB" id="A0A0R2MUU4"/>
<dbReference type="InterPro" id="IPR051056">
    <property type="entry name" value="Glycosyl_Hydrolase_73"/>
</dbReference>
<dbReference type="Proteomes" id="UP000050969">
    <property type="component" value="Unassembled WGS sequence"/>
</dbReference>
<organism evidence="4 5">
    <name type="scientific">Lacticaseibacillus saniviri JCM 17471 = DSM 24301</name>
    <dbReference type="NCBI Taxonomy" id="1293598"/>
    <lineage>
        <taxon>Bacteria</taxon>
        <taxon>Bacillati</taxon>
        <taxon>Bacillota</taxon>
        <taxon>Bacilli</taxon>
        <taxon>Lactobacillales</taxon>
        <taxon>Lactobacillaceae</taxon>
        <taxon>Lacticaseibacillus</taxon>
    </lineage>
</organism>